<comment type="caution">
    <text evidence="2">The sequence shown here is derived from an EMBL/GenBank/DDBJ whole genome shotgun (WGS) entry which is preliminary data.</text>
</comment>
<dbReference type="Pfam" id="PF13376">
    <property type="entry name" value="OmdA"/>
    <property type="match status" value="1"/>
</dbReference>
<organism evidence="2 3">
    <name type="scientific">Micromonospora coerulea</name>
    <dbReference type="NCBI Taxonomy" id="47856"/>
    <lineage>
        <taxon>Bacteria</taxon>
        <taxon>Bacillati</taxon>
        <taxon>Actinomycetota</taxon>
        <taxon>Actinomycetes</taxon>
        <taxon>Micromonosporales</taxon>
        <taxon>Micromonosporaceae</taxon>
        <taxon>Micromonospora</taxon>
    </lineage>
</organism>
<dbReference type="RefSeq" id="WP_428833147.1">
    <property type="nucleotide sequence ID" value="NZ_BAABGU010000001.1"/>
</dbReference>
<name>A0ABP8S460_9ACTN</name>
<feature type="region of interest" description="Disordered" evidence="1">
    <location>
        <begin position="44"/>
        <end position="70"/>
    </location>
</feature>
<evidence type="ECO:0008006" key="4">
    <source>
        <dbReference type="Google" id="ProtNLM"/>
    </source>
</evidence>
<evidence type="ECO:0000256" key="1">
    <source>
        <dbReference type="SAM" id="MobiDB-lite"/>
    </source>
</evidence>
<evidence type="ECO:0000313" key="3">
    <source>
        <dbReference type="Proteomes" id="UP001500307"/>
    </source>
</evidence>
<dbReference type="EMBL" id="BAABGU010000001">
    <property type="protein sequence ID" value="GAA4561589.1"/>
    <property type="molecule type" value="Genomic_DNA"/>
</dbReference>
<evidence type="ECO:0000313" key="2">
    <source>
        <dbReference type="EMBL" id="GAA4561589.1"/>
    </source>
</evidence>
<dbReference type="Proteomes" id="UP001500307">
    <property type="component" value="Unassembled WGS sequence"/>
</dbReference>
<reference evidence="3" key="1">
    <citation type="journal article" date="2019" name="Int. J. Syst. Evol. Microbiol.">
        <title>The Global Catalogue of Microorganisms (GCM) 10K type strain sequencing project: providing services to taxonomists for standard genome sequencing and annotation.</title>
        <authorList>
            <consortium name="The Broad Institute Genomics Platform"/>
            <consortium name="The Broad Institute Genome Sequencing Center for Infectious Disease"/>
            <person name="Wu L."/>
            <person name="Ma J."/>
        </authorList>
    </citation>
    <scope>NUCLEOTIDE SEQUENCE [LARGE SCALE GENOMIC DNA]</scope>
    <source>
        <strain evidence="3">JCM 3175</strain>
    </source>
</reference>
<proteinExistence type="predicted"/>
<accession>A0ABP8S460</accession>
<gene>
    <name evidence="2" type="ORF">GCM10023176_00540</name>
</gene>
<feature type="compositionally biased region" description="Basic and acidic residues" evidence="1">
    <location>
        <begin position="47"/>
        <end position="70"/>
    </location>
</feature>
<keyword evidence="3" id="KW-1185">Reference proteome</keyword>
<sequence>MGRLAGPAIVPDDLATAFDRHPGARAPWDAFPRSTRRATLEWISQAKRAETRQRRVADTAERSGRGERPR</sequence>
<protein>
    <recommendedName>
        <fullName evidence="4">Bacteriocin-protection, YdeI or OmpD-Associated</fullName>
    </recommendedName>
</protein>